<evidence type="ECO:0000313" key="2">
    <source>
        <dbReference type="EMBL" id="ULU14276.1"/>
    </source>
</evidence>
<gene>
    <name evidence="2" type="ORF">L3Y34_016654</name>
</gene>
<proteinExistence type="predicted"/>
<feature type="transmembrane region" description="Helical" evidence="1">
    <location>
        <begin position="53"/>
        <end position="72"/>
    </location>
</feature>
<protein>
    <submittedName>
        <fullName evidence="2">Uncharacterized protein</fullName>
    </submittedName>
</protein>
<dbReference type="Proteomes" id="UP000827892">
    <property type="component" value="Chromosome I"/>
</dbReference>
<sequence length="148" mass="16569">MGPPPIAHLARRPSSSPRALAPEVFFAEVRFEFYKANSEQQATSKSPKFDFRWMILMFPLILAIAYFIKFVVCDVIYTEHQDSNNAFNSTMEILNSENACPPSAVLLKLAYTWHQEDDGNLTTTTEASVDAWTAGSSGRANFLHPPPI</sequence>
<dbReference type="AlphaFoldDB" id="A0AAE9DWU7"/>
<name>A0AAE9DWU7_CAEBR</name>
<dbReference type="EMBL" id="CP090891">
    <property type="protein sequence ID" value="ULU14276.1"/>
    <property type="molecule type" value="Genomic_DNA"/>
</dbReference>
<evidence type="ECO:0000313" key="3">
    <source>
        <dbReference type="Proteomes" id="UP000827892"/>
    </source>
</evidence>
<evidence type="ECO:0000256" key="1">
    <source>
        <dbReference type="SAM" id="Phobius"/>
    </source>
</evidence>
<keyword evidence="1" id="KW-1133">Transmembrane helix</keyword>
<keyword evidence="1" id="KW-0812">Transmembrane</keyword>
<keyword evidence="1" id="KW-0472">Membrane</keyword>
<organism evidence="2 3">
    <name type="scientific">Caenorhabditis briggsae</name>
    <dbReference type="NCBI Taxonomy" id="6238"/>
    <lineage>
        <taxon>Eukaryota</taxon>
        <taxon>Metazoa</taxon>
        <taxon>Ecdysozoa</taxon>
        <taxon>Nematoda</taxon>
        <taxon>Chromadorea</taxon>
        <taxon>Rhabditida</taxon>
        <taxon>Rhabditina</taxon>
        <taxon>Rhabditomorpha</taxon>
        <taxon>Rhabditoidea</taxon>
        <taxon>Rhabditidae</taxon>
        <taxon>Peloderinae</taxon>
        <taxon>Caenorhabditis</taxon>
    </lineage>
</organism>
<accession>A0AAE9DWU7</accession>
<reference evidence="2 3" key="1">
    <citation type="submission" date="2022-05" db="EMBL/GenBank/DDBJ databases">
        <title>Chromosome-level reference genomes for two strains of Caenorhabditis briggsae: an improved platform for comparative genomics.</title>
        <authorList>
            <person name="Stevens L."/>
            <person name="Andersen E.C."/>
        </authorList>
    </citation>
    <scope>NUCLEOTIDE SEQUENCE [LARGE SCALE GENOMIC DNA]</scope>
    <source>
        <strain evidence="2">QX1410_ONT</strain>
        <tissue evidence="2">Whole-organism</tissue>
    </source>
</reference>